<dbReference type="EMBL" id="CM055106">
    <property type="protein sequence ID" value="KAJ7530171.1"/>
    <property type="molecule type" value="Genomic_DNA"/>
</dbReference>
<reference evidence="2" key="1">
    <citation type="journal article" date="2024" name="Proc. Natl. Acad. Sci. U.S.A.">
        <title>Extraordinary preservation of gene collinearity over three hundred million years revealed in homosporous lycophytes.</title>
        <authorList>
            <person name="Li C."/>
            <person name="Wickell D."/>
            <person name="Kuo L.Y."/>
            <person name="Chen X."/>
            <person name="Nie B."/>
            <person name="Liao X."/>
            <person name="Peng D."/>
            <person name="Ji J."/>
            <person name="Jenkins J."/>
            <person name="Williams M."/>
            <person name="Shu S."/>
            <person name="Plott C."/>
            <person name="Barry K."/>
            <person name="Rajasekar S."/>
            <person name="Grimwood J."/>
            <person name="Han X."/>
            <person name="Sun S."/>
            <person name="Hou Z."/>
            <person name="He W."/>
            <person name="Dai G."/>
            <person name="Sun C."/>
            <person name="Schmutz J."/>
            <person name="Leebens-Mack J.H."/>
            <person name="Li F.W."/>
            <person name="Wang L."/>
        </authorList>
    </citation>
    <scope>NUCLEOTIDE SEQUENCE [LARGE SCALE GENOMIC DNA]</scope>
    <source>
        <strain evidence="2">cv. PW_Plant_1</strain>
    </source>
</reference>
<accession>A0ACC2BK90</accession>
<keyword evidence="2" id="KW-1185">Reference proteome</keyword>
<organism evidence="1 2">
    <name type="scientific">Diphasiastrum complanatum</name>
    <name type="common">Issler's clubmoss</name>
    <name type="synonym">Lycopodium complanatum</name>
    <dbReference type="NCBI Taxonomy" id="34168"/>
    <lineage>
        <taxon>Eukaryota</taxon>
        <taxon>Viridiplantae</taxon>
        <taxon>Streptophyta</taxon>
        <taxon>Embryophyta</taxon>
        <taxon>Tracheophyta</taxon>
        <taxon>Lycopodiopsida</taxon>
        <taxon>Lycopodiales</taxon>
        <taxon>Lycopodiaceae</taxon>
        <taxon>Lycopodioideae</taxon>
        <taxon>Diphasiastrum</taxon>
    </lineage>
</organism>
<evidence type="ECO:0000313" key="1">
    <source>
        <dbReference type="EMBL" id="KAJ7530171.1"/>
    </source>
</evidence>
<comment type="caution">
    <text evidence="1">The sequence shown here is derived from an EMBL/GenBank/DDBJ whole genome shotgun (WGS) entry which is preliminary data.</text>
</comment>
<name>A0ACC2BK90_DIPCM</name>
<evidence type="ECO:0000313" key="2">
    <source>
        <dbReference type="Proteomes" id="UP001162992"/>
    </source>
</evidence>
<gene>
    <name evidence="1" type="ORF">O6H91_15G082700</name>
</gene>
<dbReference type="Proteomes" id="UP001162992">
    <property type="component" value="Chromosome 15"/>
</dbReference>
<sequence>MASEQLEKNDEFPNLAHIAAQVERYPSLHPRFVVPEEQRCDGSSCNVIAELQPPVIDLSLMNSSRAEDRAYVEKRVADACRKDGFFQVINHGVPMEIIRKIESFGHEFFSLSVEEKEKFDLGIYSGYEGRHKQFLTPAPWAESFNVQISPFSNMDVLAKLVSPQYTDGFSYMFLDYASAMRDLGNTLLKILARTLGLDEETYVQNFENYTAGMHIHHYPPCSQPSLAQGAGPHTDPNCLTILYQDAVGGLQVEKSKGKWVQISPVADAFVVNLGDIFQAWSNGLYRSSMHRVVLNPQQSRFSMGYFYSPQYDISISVPKELVHADNPLKYRSFTCADYYAAVSKRRHNCWDDDLDKFAGIDLESNII</sequence>
<proteinExistence type="predicted"/>
<protein>
    <submittedName>
        <fullName evidence="1">Uncharacterized protein</fullName>
    </submittedName>
</protein>